<evidence type="ECO:0000313" key="3">
    <source>
        <dbReference type="Proteomes" id="UP000444960"/>
    </source>
</evidence>
<protein>
    <recommendedName>
        <fullName evidence="4">Secreted protein</fullName>
    </recommendedName>
</protein>
<evidence type="ECO:0000256" key="1">
    <source>
        <dbReference type="SAM" id="SignalP"/>
    </source>
</evidence>
<feature type="signal peptide" evidence="1">
    <location>
        <begin position="1"/>
        <end position="31"/>
    </location>
</feature>
<dbReference type="EMBL" id="BJOV01000005">
    <property type="protein sequence ID" value="GEE03016.1"/>
    <property type="molecule type" value="Genomic_DNA"/>
</dbReference>
<dbReference type="AlphaFoldDB" id="A0A7I9VCC0"/>
<accession>A0A7I9VCC0</accession>
<evidence type="ECO:0008006" key="4">
    <source>
        <dbReference type="Google" id="ProtNLM"/>
    </source>
</evidence>
<dbReference type="OrthoDB" id="4553374at2"/>
<comment type="caution">
    <text evidence="2">The sequence shown here is derived from an EMBL/GenBank/DDBJ whole genome shotgun (WGS) entry which is preliminary data.</text>
</comment>
<keyword evidence="1" id="KW-0732">Signal</keyword>
<dbReference type="Proteomes" id="UP000444960">
    <property type="component" value="Unassembled WGS sequence"/>
</dbReference>
<proteinExistence type="predicted"/>
<organism evidence="2 3">
    <name type="scientific">Gordonia spumicola</name>
    <dbReference type="NCBI Taxonomy" id="589161"/>
    <lineage>
        <taxon>Bacteria</taxon>
        <taxon>Bacillati</taxon>
        <taxon>Actinomycetota</taxon>
        <taxon>Actinomycetes</taxon>
        <taxon>Mycobacteriales</taxon>
        <taxon>Gordoniaceae</taxon>
        <taxon>Gordonia</taxon>
    </lineage>
</organism>
<dbReference type="RefSeq" id="WP_161896585.1">
    <property type="nucleotide sequence ID" value="NZ_BJOV01000005.1"/>
</dbReference>
<sequence length="118" mass="12263">MTTSFRPAVVRTVAVAAAVSAAALVAVPGQAAADVKSGAYTSTTWAGNTVLLKRVGHVEHGQLVLIGHYPIHNVGNGGYVDFFPGHRVFMYPDGHGGYKGPAYLGGARVGTFTLTPLR</sequence>
<reference evidence="3" key="1">
    <citation type="submission" date="2019-06" db="EMBL/GenBank/DDBJ databases">
        <title>Gordonia isolated from sludge of a wastewater treatment plant.</title>
        <authorList>
            <person name="Tamura T."/>
            <person name="Aoyama K."/>
            <person name="Kang Y."/>
            <person name="Saito S."/>
            <person name="Akiyama N."/>
            <person name="Yazawa K."/>
            <person name="Gonoi T."/>
            <person name="Mikami Y."/>
        </authorList>
    </citation>
    <scope>NUCLEOTIDE SEQUENCE [LARGE SCALE GENOMIC DNA]</scope>
    <source>
        <strain evidence="3">NBRC 107696</strain>
    </source>
</reference>
<evidence type="ECO:0000313" key="2">
    <source>
        <dbReference type="EMBL" id="GEE03016.1"/>
    </source>
</evidence>
<gene>
    <name evidence="2" type="ORF">nbrc107696_34620</name>
</gene>
<name>A0A7I9VCC0_9ACTN</name>
<feature type="chain" id="PRO_5039377616" description="Secreted protein" evidence="1">
    <location>
        <begin position="32"/>
        <end position="118"/>
    </location>
</feature>
<keyword evidence="3" id="KW-1185">Reference proteome</keyword>